<feature type="compositionally biased region" description="Polar residues" evidence="2">
    <location>
        <begin position="337"/>
        <end position="364"/>
    </location>
</feature>
<comment type="caution">
    <text evidence="4">The sequence shown here is derived from an EMBL/GenBank/DDBJ whole genome shotgun (WGS) entry which is preliminary data.</text>
</comment>
<keyword evidence="5" id="KW-1185">Reference proteome</keyword>
<evidence type="ECO:0000313" key="5">
    <source>
        <dbReference type="Proteomes" id="UP000660729"/>
    </source>
</evidence>
<reference evidence="4" key="1">
    <citation type="submission" date="2020-04" db="EMBL/GenBank/DDBJ databases">
        <title>Draft genome resource of the tomato pathogen Pseudocercospora fuligena.</title>
        <authorList>
            <person name="Zaccaron A."/>
        </authorList>
    </citation>
    <scope>NUCLEOTIDE SEQUENCE</scope>
    <source>
        <strain evidence="4">PF001</strain>
    </source>
</reference>
<dbReference type="InterPro" id="IPR013087">
    <property type="entry name" value="Znf_C2H2_type"/>
</dbReference>
<dbReference type="GO" id="GO:0008270">
    <property type="term" value="F:zinc ion binding"/>
    <property type="evidence" value="ECO:0007669"/>
    <property type="project" value="UniProtKB-KW"/>
</dbReference>
<accession>A0A8H6VL65</accession>
<evidence type="ECO:0000313" key="4">
    <source>
        <dbReference type="EMBL" id="KAF7190805.1"/>
    </source>
</evidence>
<evidence type="ECO:0000256" key="1">
    <source>
        <dbReference type="PROSITE-ProRule" id="PRU00042"/>
    </source>
</evidence>
<evidence type="ECO:0000259" key="3">
    <source>
        <dbReference type="PROSITE" id="PS50157"/>
    </source>
</evidence>
<dbReference type="AlphaFoldDB" id="A0A8H6VL65"/>
<dbReference type="Proteomes" id="UP000660729">
    <property type="component" value="Unassembled WGS sequence"/>
</dbReference>
<dbReference type="EMBL" id="JABCIY010000168">
    <property type="protein sequence ID" value="KAF7190805.1"/>
    <property type="molecule type" value="Genomic_DNA"/>
</dbReference>
<gene>
    <name evidence="4" type="ORF">HII31_07964</name>
</gene>
<dbReference type="PROSITE" id="PS50157">
    <property type="entry name" value="ZINC_FINGER_C2H2_2"/>
    <property type="match status" value="1"/>
</dbReference>
<keyword evidence="1" id="KW-0479">Metal-binding</keyword>
<name>A0A8H6VL65_9PEZI</name>
<sequence length="428" mass="49027">MDDDELTRRLESLSRGTYIDVYHNSDECFLKREHCLTCQSNNYWDSQLFQPIHSQWNDQYTAVPSEPSPAATSSGFASTHELAARLTEADLPLPDNCTGIRCIGPDNHSGPFLCAKCQRVFYNIPSLAKHEWEEKGERRCYNIDCIWGELSVKNSRLHGAWECTNSRGYLLNLFAKPHEQEGFYNGMYYPDHYEPSYDEVMKYPIKSTYECPHKYCEDRWNHMDTTNYLAMHLQIEHQARPCARQDCMLRSDLVESFHPPEKCLILFETPEQRAVRLNQASSTQGPVHEDPQTQAVAARSERPTSQTPSASILAKKSKRRDSDTDSKNGRPEKRATQESSSGTFVTQPAASKTSGSTWNVNGKKSTAVRHATRDGCEEGCGYLNNQRREKEGKARRGRPRKDEMARKEVPPRNQNRQRREQPQNEPAA</sequence>
<proteinExistence type="predicted"/>
<feature type="compositionally biased region" description="Basic and acidic residues" evidence="2">
    <location>
        <begin position="386"/>
        <end position="410"/>
    </location>
</feature>
<organism evidence="4 5">
    <name type="scientific">Pseudocercospora fuligena</name>
    <dbReference type="NCBI Taxonomy" id="685502"/>
    <lineage>
        <taxon>Eukaryota</taxon>
        <taxon>Fungi</taxon>
        <taxon>Dikarya</taxon>
        <taxon>Ascomycota</taxon>
        <taxon>Pezizomycotina</taxon>
        <taxon>Dothideomycetes</taxon>
        <taxon>Dothideomycetidae</taxon>
        <taxon>Mycosphaerellales</taxon>
        <taxon>Mycosphaerellaceae</taxon>
        <taxon>Pseudocercospora</taxon>
    </lineage>
</organism>
<feature type="region of interest" description="Disordered" evidence="2">
    <location>
        <begin position="277"/>
        <end position="428"/>
    </location>
</feature>
<keyword evidence="1" id="KW-0863">Zinc-finger</keyword>
<protein>
    <recommendedName>
        <fullName evidence="3">C2H2-type domain-containing protein</fullName>
    </recommendedName>
</protein>
<feature type="domain" description="C2H2-type" evidence="3">
    <location>
        <begin position="112"/>
        <end position="139"/>
    </location>
</feature>
<keyword evidence="1" id="KW-0862">Zinc</keyword>
<evidence type="ECO:0000256" key="2">
    <source>
        <dbReference type="SAM" id="MobiDB-lite"/>
    </source>
</evidence>
<feature type="compositionally biased region" description="Basic and acidic residues" evidence="2">
    <location>
        <begin position="320"/>
        <end position="336"/>
    </location>
</feature>